<dbReference type="AlphaFoldDB" id="A4S8V7"/>
<feature type="non-terminal residue" evidence="2">
    <location>
        <position position="60"/>
    </location>
</feature>
<dbReference type="STRING" id="436017.A4S8V7"/>
<dbReference type="Proteomes" id="UP000001568">
    <property type="component" value="Chromosome 16"/>
</dbReference>
<evidence type="ECO:0000259" key="1">
    <source>
        <dbReference type="PROSITE" id="PS50076"/>
    </source>
</evidence>
<dbReference type="InterPro" id="IPR036869">
    <property type="entry name" value="J_dom_sf"/>
</dbReference>
<organism evidence="2 3">
    <name type="scientific">Ostreococcus lucimarinus (strain CCE9901)</name>
    <dbReference type="NCBI Taxonomy" id="436017"/>
    <lineage>
        <taxon>Eukaryota</taxon>
        <taxon>Viridiplantae</taxon>
        <taxon>Chlorophyta</taxon>
        <taxon>Mamiellophyceae</taxon>
        <taxon>Mamiellales</taxon>
        <taxon>Bathycoccaceae</taxon>
        <taxon>Ostreococcus</taxon>
    </lineage>
</organism>
<dbReference type="SUPFAM" id="SSF46565">
    <property type="entry name" value="Chaperone J-domain"/>
    <property type="match status" value="1"/>
</dbReference>
<gene>
    <name evidence="2" type="ORF">OSTLU_9940</name>
</gene>
<proteinExistence type="predicted"/>
<dbReference type="PROSITE" id="PS50076">
    <property type="entry name" value="DNAJ_2"/>
    <property type="match status" value="1"/>
</dbReference>
<protein>
    <recommendedName>
        <fullName evidence="1">J domain-containing protein</fullName>
    </recommendedName>
</protein>
<dbReference type="PROSITE" id="PS00636">
    <property type="entry name" value="DNAJ_1"/>
    <property type="match status" value="1"/>
</dbReference>
<evidence type="ECO:0000313" key="3">
    <source>
        <dbReference type="Proteomes" id="UP000001568"/>
    </source>
</evidence>
<sequence length="60" mass="6688">YDALGVARDATKTEVRRAYRNLITRAHPDKGGDAVTFARIQRAYDVLSDDAKRASYDETG</sequence>
<feature type="non-terminal residue" evidence="2">
    <location>
        <position position="1"/>
    </location>
</feature>
<accession>A4S8V7</accession>
<dbReference type="HOGENOM" id="CLU_017633_18_2_1"/>
<keyword evidence="3" id="KW-1185">Reference proteome</keyword>
<dbReference type="KEGG" id="olu:OSTLU_9940"/>
<dbReference type="OrthoDB" id="10250354at2759"/>
<reference evidence="2 3" key="1">
    <citation type="journal article" date="2007" name="Proc. Natl. Acad. Sci. U.S.A.">
        <title>The tiny eukaryote Ostreococcus provides genomic insights into the paradox of plankton speciation.</title>
        <authorList>
            <person name="Palenik B."/>
            <person name="Grimwood J."/>
            <person name="Aerts A."/>
            <person name="Rouze P."/>
            <person name="Salamov A."/>
            <person name="Putnam N."/>
            <person name="Dupont C."/>
            <person name="Jorgensen R."/>
            <person name="Derelle E."/>
            <person name="Rombauts S."/>
            <person name="Zhou K."/>
            <person name="Otillar R."/>
            <person name="Merchant S.S."/>
            <person name="Podell S."/>
            <person name="Gaasterland T."/>
            <person name="Napoli C."/>
            <person name="Gendler K."/>
            <person name="Manuell A."/>
            <person name="Tai V."/>
            <person name="Vallon O."/>
            <person name="Piganeau G."/>
            <person name="Jancek S."/>
            <person name="Heijde M."/>
            <person name="Jabbari K."/>
            <person name="Bowler C."/>
            <person name="Lohr M."/>
            <person name="Robbens S."/>
            <person name="Werner G."/>
            <person name="Dubchak I."/>
            <person name="Pazour G.J."/>
            <person name="Ren Q."/>
            <person name="Paulsen I."/>
            <person name="Delwiche C."/>
            <person name="Schmutz J."/>
            <person name="Rokhsar D."/>
            <person name="Van de Peer Y."/>
            <person name="Moreau H."/>
            <person name="Grigoriev I.V."/>
        </authorList>
    </citation>
    <scope>NUCLEOTIDE SEQUENCE [LARGE SCALE GENOMIC DNA]</scope>
    <source>
        <strain evidence="2 3">CCE9901</strain>
    </source>
</reference>
<evidence type="ECO:0000313" key="2">
    <source>
        <dbReference type="EMBL" id="ABP00122.1"/>
    </source>
</evidence>
<dbReference type="CDD" id="cd06257">
    <property type="entry name" value="DnaJ"/>
    <property type="match status" value="1"/>
</dbReference>
<dbReference type="PANTHER" id="PTHR24074">
    <property type="entry name" value="CO-CHAPERONE PROTEIN DJLA"/>
    <property type="match status" value="1"/>
</dbReference>
<dbReference type="PRINTS" id="PR00625">
    <property type="entry name" value="JDOMAIN"/>
</dbReference>
<name>A4S8V7_OSTLU</name>
<dbReference type="InterPro" id="IPR018253">
    <property type="entry name" value="DnaJ_domain_CS"/>
</dbReference>
<dbReference type="InterPro" id="IPR050817">
    <property type="entry name" value="DjlA_DnaK_co-chaperone"/>
</dbReference>
<dbReference type="Gramene" id="ABP00122">
    <property type="protein sequence ID" value="ABP00122"/>
    <property type="gene ID" value="OSTLU_9940"/>
</dbReference>
<dbReference type="Pfam" id="PF00226">
    <property type="entry name" value="DnaJ"/>
    <property type="match status" value="1"/>
</dbReference>
<dbReference type="Gene3D" id="1.10.287.110">
    <property type="entry name" value="DnaJ domain"/>
    <property type="match status" value="1"/>
</dbReference>
<feature type="domain" description="J" evidence="1">
    <location>
        <begin position="1"/>
        <end position="60"/>
    </location>
</feature>
<dbReference type="InterPro" id="IPR001623">
    <property type="entry name" value="DnaJ_domain"/>
</dbReference>
<dbReference type="GeneID" id="5005995"/>
<dbReference type="SMART" id="SM00271">
    <property type="entry name" value="DnaJ"/>
    <property type="match status" value="1"/>
</dbReference>
<dbReference type="EMBL" id="CP000596">
    <property type="protein sequence ID" value="ABP00122.1"/>
    <property type="molecule type" value="Genomic_DNA"/>
</dbReference>
<dbReference type="RefSeq" id="XP_001421828.1">
    <property type="nucleotide sequence ID" value="XM_001421791.1"/>
</dbReference>